<feature type="non-terminal residue" evidence="1">
    <location>
        <position position="1"/>
    </location>
</feature>
<dbReference type="RefSeq" id="XP_014146091.1">
    <property type="nucleotide sequence ID" value="XM_014290616.1"/>
</dbReference>
<dbReference type="GeneID" id="25915762"/>
<dbReference type="EMBL" id="KQ247433">
    <property type="protein sequence ID" value="KNC72189.1"/>
    <property type="molecule type" value="Genomic_DNA"/>
</dbReference>
<reference evidence="1 2" key="1">
    <citation type="submission" date="2011-02" db="EMBL/GenBank/DDBJ databases">
        <title>The Genome Sequence of Sphaeroforma arctica JP610.</title>
        <authorList>
            <consortium name="The Broad Institute Genome Sequencing Platform"/>
            <person name="Russ C."/>
            <person name="Cuomo C."/>
            <person name="Young S.K."/>
            <person name="Zeng Q."/>
            <person name="Gargeya S."/>
            <person name="Alvarado L."/>
            <person name="Berlin A."/>
            <person name="Chapman S.B."/>
            <person name="Chen Z."/>
            <person name="Freedman E."/>
            <person name="Gellesch M."/>
            <person name="Goldberg J."/>
            <person name="Griggs A."/>
            <person name="Gujja S."/>
            <person name="Heilman E."/>
            <person name="Heiman D."/>
            <person name="Howarth C."/>
            <person name="Mehta T."/>
            <person name="Neiman D."/>
            <person name="Pearson M."/>
            <person name="Roberts A."/>
            <person name="Saif S."/>
            <person name="Shea T."/>
            <person name="Shenoy N."/>
            <person name="Sisk P."/>
            <person name="Stolte C."/>
            <person name="Sykes S."/>
            <person name="White J."/>
            <person name="Yandava C."/>
            <person name="Burger G."/>
            <person name="Gray M.W."/>
            <person name="Holland P.W.H."/>
            <person name="King N."/>
            <person name="Lang F.B.F."/>
            <person name="Roger A.J."/>
            <person name="Ruiz-Trillo I."/>
            <person name="Haas B."/>
            <person name="Nusbaum C."/>
            <person name="Birren B."/>
        </authorList>
    </citation>
    <scope>NUCLEOTIDE SEQUENCE [LARGE SCALE GENOMIC DNA]</scope>
    <source>
        <strain evidence="1 2">JP610</strain>
    </source>
</reference>
<evidence type="ECO:0000313" key="2">
    <source>
        <dbReference type="Proteomes" id="UP000054560"/>
    </source>
</evidence>
<name>A0A0L0F6C9_9EUKA</name>
<organism evidence="1 2">
    <name type="scientific">Sphaeroforma arctica JP610</name>
    <dbReference type="NCBI Taxonomy" id="667725"/>
    <lineage>
        <taxon>Eukaryota</taxon>
        <taxon>Ichthyosporea</taxon>
        <taxon>Ichthyophonida</taxon>
        <taxon>Sphaeroforma</taxon>
    </lineage>
</organism>
<dbReference type="Proteomes" id="UP000054560">
    <property type="component" value="Unassembled WGS sequence"/>
</dbReference>
<evidence type="ECO:0000313" key="1">
    <source>
        <dbReference type="EMBL" id="KNC72189.1"/>
    </source>
</evidence>
<gene>
    <name evidence="1" type="ORF">SARC_15258</name>
</gene>
<protein>
    <submittedName>
        <fullName evidence="1">Uncharacterized protein</fullName>
    </submittedName>
</protein>
<keyword evidence="2" id="KW-1185">Reference proteome</keyword>
<accession>A0A0L0F6C9</accession>
<proteinExistence type="predicted"/>
<sequence>IGQWKSVKIKKVKVNKDKAATEQGERIKTLTQLGHSSAPARGKWEPNVTTTELEFIIMQTVDTV</sequence>
<dbReference type="AlphaFoldDB" id="A0A0L0F6C9"/>